<dbReference type="eggNOG" id="ENOG50322BP">
    <property type="taxonomic scope" value="Bacteria"/>
</dbReference>
<organism evidence="2 3">
    <name type="scientific">Candidatus Odyssella acanthamoebae</name>
    <dbReference type="NCBI Taxonomy" id="91604"/>
    <lineage>
        <taxon>Bacteria</taxon>
        <taxon>Pseudomonadati</taxon>
        <taxon>Pseudomonadota</taxon>
        <taxon>Alphaproteobacteria</taxon>
        <taxon>Holosporales</taxon>
        <taxon>Candidatus Paracaedibacteraceae</taxon>
        <taxon>Candidatus Odyssella</taxon>
    </lineage>
</organism>
<dbReference type="KEGG" id="paca:ID47_09870"/>
<evidence type="ECO:0000313" key="3">
    <source>
        <dbReference type="Proteomes" id="UP000028926"/>
    </source>
</evidence>
<accession>A0A077AZ93</accession>
<dbReference type="AlphaFoldDB" id="A0A077AZ93"/>
<proteinExistence type="predicted"/>
<keyword evidence="3" id="KW-1185">Reference proteome</keyword>
<sequence length="435" mass="50298">MIFGGLFFLNLALFWPGFINPDSMGQYQQALLGIYNDHHPAMMSFAWRYFDKICPGYGSMYLLQIGLFYLGLYFIWQAAETFLDFKKSPALLLFIFFLPWWPQVLLFSIQIQKDNGFTFSFFAIAAALANYSLRDKQISLPAALLIFVGLIYGTAVKYQAQFILPILSIWFGWLLVKSRPPLQRLTVSIFTTLAVYASVVGINAVLVPKAQQSNSWQYVKLFDLAAISKSMDQDLILDINKTPHFSFEKLKNQFQENVVDPYVFPADAILKKNTDPLEQQQLWDHWFSVVRCHPFYYLKHRWMNFSHCLIDRVGYTHVDRLLPQIIDPETKAFSIVKGIIDLMGYAFVSQFLVILLGVIYFVASVVYWRRSKLAPIIFCFTSMALLFIGILLFMSMAGTPRYTYFSLVMIHGCHLFAIGLFKSVRKQNEEVFSEY</sequence>
<keyword evidence="1" id="KW-0812">Transmembrane</keyword>
<feature type="transmembrane region" description="Helical" evidence="1">
    <location>
        <begin position="160"/>
        <end position="176"/>
    </location>
</feature>
<feature type="transmembrane region" description="Helical" evidence="1">
    <location>
        <begin position="375"/>
        <end position="396"/>
    </location>
</feature>
<evidence type="ECO:0000256" key="1">
    <source>
        <dbReference type="SAM" id="Phobius"/>
    </source>
</evidence>
<feature type="transmembrane region" description="Helical" evidence="1">
    <location>
        <begin position="342"/>
        <end position="368"/>
    </location>
</feature>
<keyword evidence="1" id="KW-1133">Transmembrane helix</keyword>
<name>A0A077AZ93_9PROT</name>
<feature type="transmembrane region" description="Helical" evidence="1">
    <location>
        <begin position="57"/>
        <end position="79"/>
    </location>
</feature>
<feature type="transmembrane region" description="Helical" evidence="1">
    <location>
        <begin position="188"/>
        <end position="207"/>
    </location>
</feature>
<dbReference type="STRING" id="91604.ID47_09870"/>
<feature type="transmembrane region" description="Helical" evidence="1">
    <location>
        <begin position="402"/>
        <end position="421"/>
    </location>
</feature>
<dbReference type="HOGENOM" id="CLU_037111_0_0_5"/>
<protein>
    <recommendedName>
        <fullName evidence="4">Glycosyltransferase RgtA/B/C/D-like domain-containing protein</fullName>
    </recommendedName>
</protein>
<evidence type="ECO:0008006" key="4">
    <source>
        <dbReference type="Google" id="ProtNLM"/>
    </source>
</evidence>
<evidence type="ECO:0000313" key="2">
    <source>
        <dbReference type="EMBL" id="AIK96968.1"/>
    </source>
</evidence>
<dbReference type="EMBL" id="CP008941">
    <property type="protein sequence ID" value="AIK96968.1"/>
    <property type="molecule type" value="Genomic_DNA"/>
</dbReference>
<feature type="transmembrane region" description="Helical" evidence="1">
    <location>
        <begin position="91"/>
        <end position="111"/>
    </location>
</feature>
<gene>
    <name evidence="2" type="ORF">ID47_09870</name>
</gene>
<keyword evidence="1" id="KW-0472">Membrane</keyword>
<feature type="transmembrane region" description="Helical" evidence="1">
    <location>
        <begin position="138"/>
        <end position="154"/>
    </location>
</feature>
<dbReference type="Proteomes" id="UP000028926">
    <property type="component" value="Chromosome"/>
</dbReference>
<reference evidence="2 3" key="1">
    <citation type="submission" date="2014-07" db="EMBL/GenBank/DDBJ databases">
        <title>Comparative genomic insights into amoeba endosymbionts belonging to the families of Holosporaceae and Candidatus Midichloriaceae within Rickettsiales.</title>
        <authorList>
            <person name="Wang Z."/>
            <person name="Wu M."/>
        </authorList>
    </citation>
    <scope>NUCLEOTIDE SEQUENCE [LARGE SCALE GENOMIC DNA]</scope>
    <source>
        <strain evidence="2">PRA3</strain>
    </source>
</reference>
<feature type="transmembrane region" description="Helical" evidence="1">
    <location>
        <begin position="117"/>
        <end position="133"/>
    </location>
</feature>